<accession>A0A644SKH8</accession>
<gene>
    <name evidence="2" type="ORF">SDC9_00625</name>
</gene>
<proteinExistence type="predicted"/>
<organism evidence="2">
    <name type="scientific">bioreactor metagenome</name>
    <dbReference type="NCBI Taxonomy" id="1076179"/>
    <lineage>
        <taxon>unclassified sequences</taxon>
        <taxon>metagenomes</taxon>
        <taxon>ecological metagenomes</taxon>
    </lineage>
</organism>
<dbReference type="PROSITE" id="PS51257">
    <property type="entry name" value="PROKAR_LIPOPROTEIN"/>
    <property type="match status" value="1"/>
</dbReference>
<protein>
    <recommendedName>
        <fullName evidence="3">Lipoprotein</fullName>
    </recommendedName>
</protein>
<reference evidence="2" key="1">
    <citation type="submission" date="2019-08" db="EMBL/GenBank/DDBJ databases">
        <authorList>
            <person name="Kucharzyk K."/>
            <person name="Murdoch R.W."/>
            <person name="Higgins S."/>
            <person name="Loffler F."/>
        </authorList>
    </citation>
    <scope>NUCLEOTIDE SEQUENCE</scope>
</reference>
<comment type="caution">
    <text evidence="2">The sequence shown here is derived from an EMBL/GenBank/DDBJ whole genome shotgun (WGS) entry which is preliminary data.</text>
</comment>
<evidence type="ECO:0000256" key="1">
    <source>
        <dbReference type="SAM" id="Coils"/>
    </source>
</evidence>
<evidence type="ECO:0000313" key="2">
    <source>
        <dbReference type="EMBL" id="MPL55158.1"/>
    </source>
</evidence>
<keyword evidence="1" id="KW-0175">Coiled coil</keyword>
<evidence type="ECO:0008006" key="3">
    <source>
        <dbReference type="Google" id="ProtNLM"/>
    </source>
</evidence>
<sequence>MKKLITIFTVLSLISCKKEVPKTEIIKEKVPETKVWVSKNQKFLDQFKTVDFDTLKVFSAEDIYDEKFEYKGKLLNIADSIFFPKEISIFDMNKVDAYAVYKFDIDKNNLGLIARVGGEYDASSVKFFNYNKQKEIITDYRQLADFGGDAGDIWETKSWIFKNNQLFNFFVWEKFEHDNSVDEEPKLPNYKENHYFLLQFNNGKLDTISKNNKQLEKQFSKIIKKESL</sequence>
<dbReference type="EMBL" id="VSSQ01000001">
    <property type="protein sequence ID" value="MPL55158.1"/>
    <property type="molecule type" value="Genomic_DNA"/>
</dbReference>
<feature type="coiled-coil region" evidence="1">
    <location>
        <begin position="198"/>
        <end position="225"/>
    </location>
</feature>
<name>A0A644SKH8_9ZZZZ</name>
<dbReference type="AlphaFoldDB" id="A0A644SKH8"/>